<dbReference type="Pfam" id="PF08323">
    <property type="entry name" value="Glyco_transf_5"/>
    <property type="match status" value="1"/>
</dbReference>
<comment type="caution">
    <text evidence="10">The sequence shown here is derived from an EMBL/GenBank/DDBJ whole genome shotgun (WGS) entry which is preliminary data.</text>
</comment>
<dbReference type="NCBIfam" id="NF001898">
    <property type="entry name" value="PRK00654.1-1"/>
    <property type="match status" value="1"/>
</dbReference>
<evidence type="ECO:0000313" key="10">
    <source>
        <dbReference type="EMBL" id="MBP1903909.1"/>
    </source>
</evidence>
<name>A0ABS4FMV1_9BACL</name>
<evidence type="ECO:0000256" key="4">
    <source>
        <dbReference type="ARBA" id="ARBA00022676"/>
    </source>
</evidence>
<evidence type="ECO:0000256" key="5">
    <source>
        <dbReference type="ARBA" id="ARBA00022679"/>
    </source>
</evidence>
<dbReference type="InterPro" id="IPR013534">
    <property type="entry name" value="Starch_synth_cat_dom"/>
</dbReference>
<organism evidence="10 11">
    <name type="scientific">Paenibacillus turicensis</name>
    <dbReference type="NCBI Taxonomy" id="160487"/>
    <lineage>
        <taxon>Bacteria</taxon>
        <taxon>Bacillati</taxon>
        <taxon>Bacillota</taxon>
        <taxon>Bacilli</taxon>
        <taxon>Bacillales</taxon>
        <taxon>Paenibacillaceae</taxon>
        <taxon>Paenibacillus</taxon>
    </lineage>
</organism>
<evidence type="ECO:0000259" key="8">
    <source>
        <dbReference type="Pfam" id="PF00534"/>
    </source>
</evidence>
<evidence type="ECO:0000256" key="6">
    <source>
        <dbReference type="ARBA" id="ARBA00023056"/>
    </source>
</evidence>
<dbReference type="Pfam" id="PF00534">
    <property type="entry name" value="Glycos_transf_1"/>
    <property type="match status" value="1"/>
</dbReference>
<dbReference type="NCBIfam" id="TIGR02095">
    <property type="entry name" value="glgA"/>
    <property type="match status" value="1"/>
</dbReference>
<dbReference type="SUPFAM" id="SSF53756">
    <property type="entry name" value="UDP-Glycosyltransferase/glycogen phosphorylase"/>
    <property type="match status" value="1"/>
</dbReference>
<dbReference type="NCBIfam" id="NF001899">
    <property type="entry name" value="PRK00654.1-2"/>
    <property type="match status" value="1"/>
</dbReference>
<dbReference type="RefSeq" id="WP_210087606.1">
    <property type="nucleotide sequence ID" value="NZ_JAGGKG010000002.1"/>
</dbReference>
<comment type="function">
    <text evidence="2 7">Synthesizes alpha-1,4-glucan chains using ADP-glucose.</text>
</comment>
<comment type="catalytic activity">
    <reaction evidence="1 7">
        <text>[(1-&gt;4)-alpha-D-glucosyl](n) + ADP-alpha-D-glucose = [(1-&gt;4)-alpha-D-glucosyl](n+1) + ADP + H(+)</text>
        <dbReference type="Rhea" id="RHEA:18189"/>
        <dbReference type="Rhea" id="RHEA-COMP:9584"/>
        <dbReference type="Rhea" id="RHEA-COMP:9587"/>
        <dbReference type="ChEBI" id="CHEBI:15378"/>
        <dbReference type="ChEBI" id="CHEBI:15444"/>
        <dbReference type="ChEBI" id="CHEBI:57498"/>
        <dbReference type="ChEBI" id="CHEBI:456216"/>
        <dbReference type="EC" id="2.4.1.21"/>
    </reaction>
</comment>
<evidence type="ECO:0000256" key="3">
    <source>
        <dbReference type="ARBA" id="ARBA00010281"/>
    </source>
</evidence>
<keyword evidence="6 7" id="KW-0320">Glycogen biosynthesis</keyword>
<keyword evidence="4 7" id="KW-0328">Glycosyltransferase</keyword>
<dbReference type="EC" id="2.4.1.21" evidence="7"/>
<gene>
    <name evidence="7" type="primary">glgA</name>
    <name evidence="10" type="ORF">J2Z32_000526</name>
</gene>
<dbReference type="HAMAP" id="MF_00484">
    <property type="entry name" value="Glycogen_synth"/>
    <property type="match status" value="1"/>
</dbReference>
<keyword evidence="5 7" id="KW-0808">Transferase</keyword>
<evidence type="ECO:0000256" key="7">
    <source>
        <dbReference type="HAMAP-Rule" id="MF_00484"/>
    </source>
</evidence>
<dbReference type="InterPro" id="IPR011835">
    <property type="entry name" value="GS/SS"/>
</dbReference>
<dbReference type="PANTHER" id="PTHR45825:SF11">
    <property type="entry name" value="ALPHA AMYLASE DOMAIN-CONTAINING PROTEIN"/>
    <property type="match status" value="1"/>
</dbReference>
<reference evidence="10 11" key="1">
    <citation type="submission" date="2021-03" db="EMBL/GenBank/DDBJ databases">
        <title>Genomic Encyclopedia of Type Strains, Phase IV (KMG-IV): sequencing the most valuable type-strain genomes for metagenomic binning, comparative biology and taxonomic classification.</title>
        <authorList>
            <person name="Goeker M."/>
        </authorList>
    </citation>
    <scope>NUCLEOTIDE SEQUENCE [LARGE SCALE GENOMIC DNA]</scope>
    <source>
        <strain evidence="10 11">DSM 14349</strain>
    </source>
</reference>
<dbReference type="Proteomes" id="UP001519272">
    <property type="component" value="Unassembled WGS sequence"/>
</dbReference>
<dbReference type="EMBL" id="JAGGKG010000002">
    <property type="protein sequence ID" value="MBP1903909.1"/>
    <property type="molecule type" value="Genomic_DNA"/>
</dbReference>
<sequence length="484" mass="55303">MKILFAAAEATPFIKTGGLADVIGALPKVLCEKGHNVKVIMPKYAKIPAQYKAQMRHIGHTEVSLGWRKQYAGIETLELEGVSFYFIDNEYYFGRDEVYSYHDDGERFSFLNKAILEVLPLIEFYPDVLHCHDWHTAMVPLLLQEQYQGRESYAGIATVFTIHNLLYQGIYPPEMLGDVLGLPAHYIHPERIEFQGNISFMKAGLKYADHVTTVSPTYANEIKTAFYGYGLEGVLQSIDDRLTGIVNGIDTALYDPNHDELIAVKYQRSLQKRSQNKTKFQQEVGLYVQPDVPLIGMVTRLVEPKGLDLVTRVLDEWLIQDGVQFVILGTGDPHYERWFSDAAHRFPGQIAAIMRFDEGLSHRVYASSDLFLMPSRFEPCGISQLLALRYGSIPVVRETGGLNDTVHSYQEYEDRGNGFTFKNYNAHDMLYTLRRGVSMYRHNKEKWNLLVQRALSEDHSWSKSAQAYIDVYNASIQHHQVQNK</sequence>
<feature type="domain" description="Starch synthase catalytic" evidence="9">
    <location>
        <begin position="2"/>
        <end position="236"/>
    </location>
</feature>
<evidence type="ECO:0000259" key="9">
    <source>
        <dbReference type="Pfam" id="PF08323"/>
    </source>
</evidence>
<evidence type="ECO:0000313" key="11">
    <source>
        <dbReference type="Proteomes" id="UP001519272"/>
    </source>
</evidence>
<dbReference type="CDD" id="cd03791">
    <property type="entry name" value="GT5_Glycogen_synthase_DULL1-like"/>
    <property type="match status" value="1"/>
</dbReference>
<feature type="domain" description="Glycosyl transferase family 1" evidence="8">
    <location>
        <begin position="291"/>
        <end position="430"/>
    </location>
</feature>
<keyword evidence="11" id="KW-1185">Reference proteome</keyword>
<comment type="pathway">
    <text evidence="7">Glycan biosynthesis; glycogen biosynthesis.</text>
</comment>
<proteinExistence type="inferred from homology"/>
<evidence type="ECO:0000256" key="1">
    <source>
        <dbReference type="ARBA" id="ARBA00001478"/>
    </source>
</evidence>
<accession>A0ABS4FMV1</accession>
<comment type="similarity">
    <text evidence="3 7">Belongs to the glycosyltransferase 1 family. Bacterial/plant glycogen synthase subfamily.</text>
</comment>
<dbReference type="GO" id="GO:0009011">
    <property type="term" value="F:alpha-1,4-glucan glucosyltransferase (ADP-glucose donor) activity"/>
    <property type="evidence" value="ECO:0007669"/>
    <property type="project" value="UniProtKB-EC"/>
</dbReference>
<protein>
    <recommendedName>
        <fullName evidence="7">Glycogen synthase</fullName>
        <ecNumber evidence="7">2.4.1.21</ecNumber>
    </recommendedName>
    <alternativeName>
        <fullName evidence="7">Starch [bacterial glycogen] synthase</fullName>
    </alternativeName>
</protein>
<dbReference type="Gene3D" id="3.40.50.2000">
    <property type="entry name" value="Glycogen Phosphorylase B"/>
    <property type="match status" value="2"/>
</dbReference>
<feature type="binding site" evidence="7">
    <location>
        <position position="15"/>
    </location>
    <ligand>
        <name>ADP-alpha-D-glucose</name>
        <dbReference type="ChEBI" id="CHEBI:57498"/>
    </ligand>
</feature>
<dbReference type="PANTHER" id="PTHR45825">
    <property type="entry name" value="GRANULE-BOUND STARCH SYNTHASE 1, CHLOROPLASTIC/AMYLOPLASTIC"/>
    <property type="match status" value="1"/>
</dbReference>
<dbReference type="InterPro" id="IPR001296">
    <property type="entry name" value="Glyco_trans_1"/>
</dbReference>
<evidence type="ECO:0000256" key="2">
    <source>
        <dbReference type="ARBA" id="ARBA00002764"/>
    </source>
</evidence>